<evidence type="ECO:0000313" key="5">
    <source>
        <dbReference type="EMBL" id="OGM11031.1"/>
    </source>
</evidence>
<evidence type="ECO:0000256" key="2">
    <source>
        <dbReference type="ARBA" id="ARBA00022840"/>
    </source>
</evidence>
<dbReference type="GO" id="GO:0005524">
    <property type="term" value="F:ATP binding"/>
    <property type="evidence" value="ECO:0007669"/>
    <property type="project" value="UniProtKB-UniRule"/>
</dbReference>
<evidence type="ECO:0000313" key="6">
    <source>
        <dbReference type="Proteomes" id="UP000177053"/>
    </source>
</evidence>
<dbReference type="Pfam" id="PF03477">
    <property type="entry name" value="ATP-cone"/>
    <property type="match status" value="1"/>
</dbReference>
<name>A0A1F7X7U7_9BACT</name>
<protein>
    <recommendedName>
        <fullName evidence="4">ATP-cone domain-containing protein</fullName>
    </recommendedName>
</protein>
<evidence type="ECO:0000256" key="3">
    <source>
        <dbReference type="PROSITE-ProRule" id="PRU00492"/>
    </source>
</evidence>
<proteinExistence type="predicted"/>
<evidence type="ECO:0000256" key="1">
    <source>
        <dbReference type="ARBA" id="ARBA00022741"/>
    </source>
</evidence>
<dbReference type="AlphaFoldDB" id="A0A1F7X7U7"/>
<dbReference type="Proteomes" id="UP000177053">
    <property type="component" value="Unassembled WGS sequence"/>
</dbReference>
<sequence length="88" mass="10113">MNVTVVKRNGGIEDYDPEKIIRVVKAAGLNDEESQKLVSAVNTALEEKNRSQITSVQIRDIIIVEIQKINKEIADKFIWYEKIRDKNV</sequence>
<keyword evidence="2 3" id="KW-0067">ATP-binding</keyword>
<dbReference type="InterPro" id="IPR005144">
    <property type="entry name" value="ATP-cone_dom"/>
</dbReference>
<reference evidence="5 6" key="1">
    <citation type="journal article" date="2016" name="Nat. Commun.">
        <title>Thousands of microbial genomes shed light on interconnected biogeochemical processes in an aquifer system.</title>
        <authorList>
            <person name="Anantharaman K."/>
            <person name="Brown C.T."/>
            <person name="Hug L.A."/>
            <person name="Sharon I."/>
            <person name="Castelle C.J."/>
            <person name="Probst A.J."/>
            <person name="Thomas B.C."/>
            <person name="Singh A."/>
            <person name="Wilkins M.J."/>
            <person name="Karaoz U."/>
            <person name="Brodie E.L."/>
            <person name="Williams K.H."/>
            <person name="Hubbard S.S."/>
            <person name="Banfield J.F."/>
        </authorList>
    </citation>
    <scope>NUCLEOTIDE SEQUENCE [LARGE SCALE GENOMIC DNA]</scope>
</reference>
<feature type="domain" description="ATP-cone" evidence="4">
    <location>
        <begin position="3"/>
        <end position="88"/>
    </location>
</feature>
<comment type="caution">
    <text evidence="5">The sequence shown here is derived from an EMBL/GenBank/DDBJ whole genome shotgun (WGS) entry which is preliminary data.</text>
</comment>
<dbReference type="PROSITE" id="PS51161">
    <property type="entry name" value="ATP_CONE"/>
    <property type="match status" value="1"/>
</dbReference>
<organism evidence="5 6">
    <name type="scientific">Candidatus Woesebacteria bacterium RBG_16_34_12</name>
    <dbReference type="NCBI Taxonomy" id="1802480"/>
    <lineage>
        <taxon>Bacteria</taxon>
        <taxon>Candidatus Woeseibacteriota</taxon>
    </lineage>
</organism>
<evidence type="ECO:0000259" key="4">
    <source>
        <dbReference type="PROSITE" id="PS51161"/>
    </source>
</evidence>
<dbReference type="EMBL" id="MGFS01000027">
    <property type="protein sequence ID" value="OGM11031.1"/>
    <property type="molecule type" value="Genomic_DNA"/>
</dbReference>
<gene>
    <name evidence="5" type="ORF">A2Z22_04170</name>
</gene>
<keyword evidence="1 3" id="KW-0547">Nucleotide-binding</keyword>
<accession>A0A1F7X7U7</accession>